<evidence type="ECO:0000313" key="4">
    <source>
        <dbReference type="EMBL" id="PWG65806.1"/>
    </source>
</evidence>
<evidence type="ECO:0000259" key="3">
    <source>
        <dbReference type="Pfam" id="PF00656"/>
    </source>
</evidence>
<dbReference type="InterPro" id="IPR011600">
    <property type="entry name" value="Pept_C14_caspase"/>
</dbReference>
<feature type="region of interest" description="Disordered" evidence="1">
    <location>
        <begin position="220"/>
        <end position="241"/>
    </location>
</feature>
<dbReference type="PANTHER" id="PTHR48104">
    <property type="entry name" value="METACASPASE-4"/>
    <property type="match status" value="1"/>
</dbReference>
<feature type="signal peptide" evidence="2">
    <location>
        <begin position="1"/>
        <end position="28"/>
    </location>
</feature>
<dbReference type="PANTHER" id="PTHR48104:SF30">
    <property type="entry name" value="METACASPASE-1"/>
    <property type="match status" value="1"/>
</dbReference>
<dbReference type="GO" id="GO:0004197">
    <property type="term" value="F:cysteine-type endopeptidase activity"/>
    <property type="evidence" value="ECO:0007669"/>
    <property type="project" value="InterPro"/>
</dbReference>
<feature type="region of interest" description="Disordered" evidence="1">
    <location>
        <begin position="705"/>
        <end position="731"/>
    </location>
</feature>
<evidence type="ECO:0000313" key="5">
    <source>
        <dbReference type="Proteomes" id="UP000245474"/>
    </source>
</evidence>
<protein>
    <recommendedName>
        <fullName evidence="3">Peptidase C14 caspase domain-containing protein</fullName>
    </recommendedName>
</protein>
<feature type="chain" id="PRO_5015582792" description="Peptidase C14 caspase domain-containing protein" evidence="2">
    <location>
        <begin position="29"/>
        <end position="731"/>
    </location>
</feature>
<dbReference type="Pfam" id="PF00656">
    <property type="entry name" value="Peptidase_C14"/>
    <property type="match status" value="1"/>
</dbReference>
<evidence type="ECO:0000256" key="2">
    <source>
        <dbReference type="SAM" id="SignalP"/>
    </source>
</evidence>
<dbReference type="OrthoDB" id="1491023at2"/>
<dbReference type="Proteomes" id="UP000245474">
    <property type="component" value="Unassembled WGS sequence"/>
</dbReference>
<dbReference type="GO" id="GO:0006508">
    <property type="term" value="P:proteolysis"/>
    <property type="evidence" value="ECO:0007669"/>
    <property type="project" value="InterPro"/>
</dbReference>
<name>A0A2U2N9D4_9GAMM</name>
<dbReference type="GO" id="GO:0005737">
    <property type="term" value="C:cytoplasm"/>
    <property type="evidence" value="ECO:0007669"/>
    <property type="project" value="TreeGrafter"/>
</dbReference>
<proteinExistence type="predicted"/>
<keyword evidence="2" id="KW-0732">Signal</keyword>
<comment type="caution">
    <text evidence="4">The sequence shown here is derived from an EMBL/GenBank/DDBJ whole genome shotgun (WGS) entry which is preliminary data.</text>
</comment>
<sequence>MNCRRFWHRQGLVLALLMGLAAAPGASAQGSVHALLVGVSEYPELSESVQLAGPRNDVRLWRDFLARRGVASEQVHVLADGVDGGGLPTREAILDALEALSATAGQGDEVFLFFAGHGAQQPVSAEGAGDEPDGLDEIFLPRDAAGWNAPRQAVDNAIVDDELRTAIAAIRRSGASVWAVFDTCHSATATRAVRAEGVRYRQVPPAELGIPPEALEAAQAHAGVRTRGAGGGEPESPADLQGGDGGLVAFYAAQSTQETPEYRLPRGAAEAREHGVFSFTLHEVLAEAPGATYRQAIDAVIQRFQTMPRATAVPLAEGLDLDRGVLGADADAITQWQLVSDGRNLALKAGKLHRITAGAVLAVLPSATADDDARLGYVEVTDADLTSARVRPVAHNGMPAPAVLDLPLISFARPAVLPVDFTLAVAVLGDDSGAGRCAAPDAALQRAVATVRTGGSDLAERLDWPGEPGAADVWLCRIGQRLYLLGPQTPVDETDGAPLAPYLDLAAAGSTALADRLEDALGRVSRVRNLLRVARQSASAAAPALETALHVRPIGREGDGRACEWLYAPEPPPDSERHRAGRELELTAGDCVSLVITNRGRSPVDITVLFVDAQFGITALWPGPRQLYNGRIEADGRIAVGEFAAHADTVGREQLIVLGVKVEAASQPADLRFLAQAGVRTRSAAPSRPLEALLAEGGFGASRTRGMGAPGGGGAGLEAAVFPTRVRPDSE</sequence>
<dbReference type="AlphaFoldDB" id="A0A2U2N9D4"/>
<feature type="domain" description="Peptidase C14 caspase" evidence="3">
    <location>
        <begin position="33"/>
        <end position="305"/>
    </location>
</feature>
<keyword evidence="5" id="KW-1185">Reference proteome</keyword>
<dbReference type="Gene3D" id="3.40.50.1460">
    <property type="match status" value="1"/>
</dbReference>
<organism evidence="4 5">
    <name type="scientific">Sediminicurvatus halobius</name>
    <dbReference type="NCBI Taxonomy" id="2182432"/>
    <lineage>
        <taxon>Bacteria</taxon>
        <taxon>Pseudomonadati</taxon>
        <taxon>Pseudomonadota</taxon>
        <taxon>Gammaproteobacteria</taxon>
        <taxon>Chromatiales</taxon>
        <taxon>Ectothiorhodospiraceae</taxon>
        <taxon>Sediminicurvatus</taxon>
    </lineage>
</organism>
<dbReference type="EMBL" id="QFFI01000001">
    <property type="protein sequence ID" value="PWG65806.1"/>
    <property type="molecule type" value="Genomic_DNA"/>
</dbReference>
<accession>A0A2U2N9D4</accession>
<evidence type="ECO:0000256" key="1">
    <source>
        <dbReference type="SAM" id="MobiDB-lite"/>
    </source>
</evidence>
<dbReference type="RefSeq" id="WP_109675191.1">
    <property type="nucleotide sequence ID" value="NZ_CP086615.1"/>
</dbReference>
<dbReference type="InterPro" id="IPR050452">
    <property type="entry name" value="Metacaspase"/>
</dbReference>
<gene>
    <name evidence="4" type="ORF">DEM34_00645</name>
</gene>
<reference evidence="4 5" key="1">
    <citation type="submission" date="2018-05" db="EMBL/GenBank/DDBJ databases">
        <title>Spiribacter halobius sp. nov., a moderately halophilic bacterium isolated from marine solar saltern.</title>
        <authorList>
            <person name="Zheng W.-S."/>
            <person name="Lu D.-C."/>
            <person name="Du Z.-J."/>
        </authorList>
    </citation>
    <scope>NUCLEOTIDE SEQUENCE [LARGE SCALE GENOMIC DNA]</scope>
    <source>
        <strain evidence="4 5">E85</strain>
    </source>
</reference>